<name>W0F629_9BACT</name>
<sequence>MKITIVLLALMLTGITVSAQKPGVGVFTSKQPVDKVYAAALQAVSNIRFSVKNTDKTSGTIQAEQYIVMGEGKVINLFVNVTKEGDSTQVKATFNKPFGVSGNLAKIAKEYGEQIKKTITDLNITIEDQKKK</sequence>
<dbReference type="Proteomes" id="UP000003586">
    <property type="component" value="Chromosome"/>
</dbReference>
<keyword evidence="3" id="KW-1185">Reference proteome</keyword>
<keyword evidence="1" id="KW-0732">Signal</keyword>
<dbReference type="EMBL" id="CP007035">
    <property type="protein sequence ID" value="AHF17258.1"/>
    <property type="molecule type" value="Genomic_DNA"/>
</dbReference>
<organism evidence="2 3">
    <name type="scientific">Niabella soli DSM 19437</name>
    <dbReference type="NCBI Taxonomy" id="929713"/>
    <lineage>
        <taxon>Bacteria</taxon>
        <taxon>Pseudomonadati</taxon>
        <taxon>Bacteroidota</taxon>
        <taxon>Chitinophagia</taxon>
        <taxon>Chitinophagales</taxon>
        <taxon>Chitinophagaceae</taxon>
        <taxon>Niabella</taxon>
    </lineage>
</organism>
<protein>
    <submittedName>
        <fullName evidence="2">Uncharacterized protein</fullName>
    </submittedName>
</protein>
<feature type="chain" id="PRO_5004788545" evidence="1">
    <location>
        <begin position="20"/>
        <end position="132"/>
    </location>
</feature>
<dbReference type="AlphaFoldDB" id="W0F629"/>
<gene>
    <name evidence="2" type="ORF">NIASO_04800</name>
</gene>
<evidence type="ECO:0000313" key="3">
    <source>
        <dbReference type="Proteomes" id="UP000003586"/>
    </source>
</evidence>
<proteinExistence type="predicted"/>
<dbReference type="HOGENOM" id="CLU_1914849_0_0_10"/>
<accession>W0F629</accession>
<dbReference type="KEGG" id="nso:NIASO_04800"/>
<evidence type="ECO:0000313" key="2">
    <source>
        <dbReference type="EMBL" id="AHF17258.1"/>
    </source>
</evidence>
<dbReference type="RefSeq" id="WP_008583148.1">
    <property type="nucleotide sequence ID" value="NZ_CP007035.1"/>
</dbReference>
<reference evidence="2 3" key="1">
    <citation type="submission" date="2013-12" db="EMBL/GenBank/DDBJ databases">
        <authorList>
            <consortium name="DOE Joint Genome Institute"/>
            <person name="Eisen J."/>
            <person name="Huntemann M."/>
            <person name="Han J."/>
            <person name="Chen A."/>
            <person name="Kyrpides N."/>
            <person name="Mavromatis K."/>
            <person name="Markowitz V."/>
            <person name="Palaniappan K."/>
            <person name="Ivanova N."/>
            <person name="Schaumberg A."/>
            <person name="Pati A."/>
            <person name="Liolios K."/>
            <person name="Nordberg H.P."/>
            <person name="Cantor M.N."/>
            <person name="Hua S.X."/>
            <person name="Woyke T."/>
        </authorList>
    </citation>
    <scope>NUCLEOTIDE SEQUENCE [LARGE SCALE GENOMIC DNA]</scope>
    <source>
        <strain evidence="3">DSM 19437</strain>
    </source>
</reference>
<feature type="signal peptide" evidence="1">
    <location>
        <begin position="1"/>
        <end position="19"/>
    </location>
</feature>
<evidence type="ECO:0000256" key="1">
    <source>
        <dbReference type="SAM" id="SignalP"/>
    </source>
</evidence>